<name>A0A2S7IPI7_9BACT</name>
<dbReference type="EMBL" id="PTRA01000001">
    <property type="protein sequence ID" value="PQA59602.1"/>
    <property type="molecule type" value="Genomic_DNA"/>
</dbReference>
<accession>A0A2S7IPI7</accession>
<sequence length="111" mass="13158">MKIRDRLIGFVVLMSIWVSFIWVCIDLIHPFEYYYIGSFDSRAEGHEKALKHLLRTYAFVFSDECKVLYEYPVDGYPLKESLWYDQAKEELSLETDVHSGPIAQWENITKD</sequence>
<evidence type="ECO:0000313" key="2">
    <source>
        <dbReference type="EMBL" id="PQA59602.1"/>
    </source>
</evidence>
<keyword evidence="1" id="KW-1133">Transmembrane helix</keyword>
<comment type="caution">
    <text evidence="2">The sequence shown here is derived from an EMBL/GenBank/DDBJ whole genome shotgun (WGS) entry which is preliminary data.</text>
</comment>
<dbReference type="Proteomes" id="UP000239590">
    <property type="component" value="Unassembled WGS sequence"/>
</dbReference>
<feature type="transmembrane region" description="Helical" evidence="1">
    <location>
        <begin position="7"/>
        <end position="28"/>
    </location>
</feature>
<evidence type="ECO:0000313" key="3">
    <source>
        <dbReference type="Proteomes" id="UP000239590"/>
    </source>
</evidence>
<organism evidence="2 3">
    <name type="scientific">Siphonobacter curvatus</name>
    <dbReference type="NCBI Taxonomy" id="2094562"/>
    <lineage>
        <taxon>Bacteria</taxon>
        <taxon>Pseudomonadati</taxon>
        <taxon>Bacteroidota</taxon>
        <taxon>Cytophagia</taxon>
        <taxon>Cytophagales</taxon>
        <taxon>Cytophagaceae</taxon>
        <taxon>Siphonobacter</taxon>
    </lineage>
</organism>
<gene>
    <name evidence="2" type="ORF">C5O19_08170</name>
</gene>
<protein>
    <submittedName>
        <fullName evidence="2">Uncharacterized protein</fullName>
    </submittedName>
</protein>
<dbReference type="AlphaFoldDB" id="A0A2S7IPI7"/>
<keyword evidence="3" id="KW-1185">Reference proteome</keyword>
<evidence type="ECO:0000256" key="1">
    <source>
        <dbReference type="SAM" id="Phobius"/>
    </source>
</evidence>
<proteinExistence type="predicted"/>
<keyword evidence="1" id="KW-0812">Transmembrane</keyword>
<reference evidence="3" key="1">
    <citation type="submission" date="2018-02" db="EMBL/GenBank/DDBJ databases">
        <title>Genome sequencing of Solimonas sp. HR-BB.</title>
        <authorList>
            <person name="Lee Y."/>
            <person name="Jeon C.O."/>
        </authorList>
    </citation>
    <scope>NUCLEOTIDE SEQUENCE [LARGE SCALE GENOMIC DNA]</scope>
    <source>
        <strain evidence="3">HR-U</strain>
    </source>
</reference>
<keyword evidence="1" id="KW-0472">Membrane</keyword>